<sequence>MYTLDMKQRLVRTESLERNVKLYYVVEGQLLADGEQPKKIHRVPSHSTTSEDDDEDYQVEERGSRRVTRPSIPFDGYAVPPGYGSY</sequence>
<dbReference type="AlphaFoldDB" id="A0A7G2C9L2"/>
<name>A0A7G2C9L2_9TRYP</name>
<evidence type="ECO:0000313" key="2">
    <source>
        <dbReference type="EMBL" id="CAD2216145.1"/>
    </source>
</evidence>
<accession>A0A7G2C9L2</accession>
<proteinExistence type="predicted"/>
<protein>
    <submittedName>
        <fullName evidence="2">Uncharacterized protein</fullName>
    </submittedName>
</protein>
<feature type="region of interest" description="Disordered" evidence="1">
    <location>
        <begin position="36"/>
        <end position="86"/>
    </location>
</feature>
<evidence type="ECO:0000256" key="1">
    <source>
        <dbReference type="SAM" id="MobiDB-lite"/>
    </source>
</evidence>
<evidence type="ECO:0000313" key="3">
    <source>
        <dbReference type="Proteomes" id="UP000515908"/>
    </source>
</evidence>
<reference evidence="2 3" key="1">
    <citation type="submission" date="2020-08" db="EMBL/GenBank/DDBJ databases">
        <authorList>
            <person name="Newling K."/>
            <person name="Davey J."/>
            <person name="Forrester S."/>
        </authorList>
    </citation>
    <scope>NUCLEOTIDE SEQUENCE [LARGE SCALE GENOMIC DNA]</scope>
    <source>
        <strain evidence="3">Crithidia deanei Carvalho (ATCC PRA-265)</strain>
    </source>
</reference>
<dbReference type="EMBL" id="LR877150">
    <property type="protein sequence ID" value="CAD2216145.1"/>
    <property type="molecule type" value="Genomic_DNA"/>
</dbReference>
<organism evidence="2 3">
    <name type="scientific">Angomonas deanei</name>
    <dbReference type="NCBI Taxonomy" id="59799"/>
    <lineage>
        <taxon>Eukaryota</taxon>
        <taxon>Discoba</taxon>
        <taxon>Euglenozoa</taxon>
        <taxon>Kinetoplastea</taxon>
        <taxon>Metakinetoplastina</taxon>
        <taxon>Trypanosomatida</taxon>
        <taxon>Trypanosomatidae</taxon>
        <taxon>Strigomonadinae</taxon>
        <taxon>Angomonas</taxon>
    </lineage>
</organism>
<dbReference type="Proteomes" id="UP000515908">
    <property type="component" value="Chromosome 06"/>
</dbReference>
<keyword evidence="3" id="KW-1185">Reference proteome</keyword>
<dbReference type="VEuPathDB" id="TriTrypDB:ADEAN_000360600"/>
<gene>
    <name evidence="2" type="ORF">ADEAN_000360600</name>
</gene>